<keyword evidence="11" id="KW-1185">Reference proteome</keyword>
<dbReference type="CDD" id="cd06225">
    <property type="entry name" value="HAMP"/>
    <property type="match status" value="1"/>
</dbReference>
<dbReference type="Gene3D" id="6.10.340.10">
    <property type="match status" value="1"/>
</dbReference>
<dbReference type="InterPro" id="IPR003660">
    <property type="entry name" value="HAMP_dom"/>
</dbReference>
<proteinExistence type="inferred from homology"/>
<dbReference type="PROSITE" id="PS50885">
    <property type="entry name" value="HAMP"/>
    <property type="match status" value="1"/>
</dbReference>
<dbReference type="Gene3D" id="1.10.287.950">
    <property type="entry name" value="Methyl-accepting chemotaxis protein"/>
    <property type="match status" value="1"/>
</dbReference>
<dbReference type="GO" id="GO:0004888">
    <property type="term" value="F:transmembrane signaling receptor activity"/>
    <property type="evidence" value="ECO:0007669"/>
    <property type="project" value="InterPro"/>
</dbReference>
<evidence type="ECO:0000256" key="4">
    <source>
        <dbReference type="ARBA" id="ARBA00029447"/>
    </source>
</evidence>
<dbReference type="PANTHER" id="PTHR32089">
    <property type="entry name" value="METHYL-ACCEPTING CHEMOTAXIS PROTEIN MCPB"/>
    <property type="match status" value="1"/>
</dbReference>
<evidence type="ECO:0000256" key="1">
    <source>
        <dbReference type="ARBA" id="ARBA00004429"/>
    </source>
</evidence>
<dbReference type="Pfam" id="PF00015">
    <property type="entry name" value="MCPsignal"/>
    <property type="match status" value="1"/>
</dbReference>
<dbReference type="AlphaFoldDB" id="A0A6A7Y955"/>
<dbReference type="Proteomes" id="UP000332515">
    <property type="component" value="Unassembled WGS sequence"/>
</dbReference>
<dbReference type="PROSITE" id="PS50192">
    <property type="entry name" value="T_SNARE"/>
    <property type="match status" value="1"/>
</dbReference>
<dbReference type="InterPro" id="IPR000727">
    <property type="entry name" value="T_SNARE_dom"/>
</dbReference>
<comment type="subcellular location">
    <subcellularLocation>
        <location evidence="1">Cell inner membrane</location>
        <topology evidence="1">Multi-pass membrane protein</topology>
    </subcellularLocation>
</comment>
<keyword evidence="6" id="KW-0472">Membrane</keyword>
<feature type="domain" description="T-SNARE coiled-coil homology" evidence="8">
    <location>
        <begin position="596"/>
        <end position="658"/>
    </location>
</feature>
<dbReference type="Pfam" id="PF00672">
    <property type="entry name" value="HAMP"/>
    <property type="match status" value="1"/>
</dbReference>
<name>A0A6A7Y955_9HYPH</name>
<gene>
    <name evidence="10" type="ORF">F0357_16280</name>
</gene>
<evidence type="ECO:0000259" key="7">
    <source>
        <dbReference type="PROSITE" id="PS50111"/>
    </source>
</evidence>
<organism evidence="10 11">
    <name type="scientific">Segnochrobactrum spirostomi</name>
    <dbReference type="NCBI Taxonomy" id="2608987"/>
    <lineage>
        <taxon>Bacteria</taxon>
        <taxon>Pseudomonadati</taxon>
        <taxon>Pseudomonadota</taxon>
        <taxon>Alphaproteobacteria</taxon>
        <taxon>Hyphomicrobiales</taxon>
        <taxon>Segnochrobactraceae</taxon>
        <taxon>Segnochrobactrum</taxon>
    </lineage>
</organism>
<dbReference type="InterPro" id="IPR004090">
    <property type="entry name" value="Chemotax_Me-accpt_rcpt"/>
</dbReference>
<accession>A0A6A7Y955</accession>
<dbReference type="SUPFAM" id="SSF58104">
    <property type="entry name" value="Methyl-accepting chemotaxis protein (MCP) signaling domain"/>
    <property type="match status" value="1"/>
</dbReference>
<evidence type="ECO:0000313" key="11">
    <source>
        <dbReference type="Proteomes" id="UP000332515"/>
    </source>
</evidence>
<evidence type="ECO:0000313" key="10">
    <source>
        <dbReference type="EMBL" id="MQT14172.1"/>
    </source>
</evidence>
<comment type="similarity">
    <text evidence="4">Belongs to the methyl-accepting chemotaxis (MCP) protein family.</text>
</comment>
<reference evidence="10 11" key="1">
    <citation type="submission" date="2019-09" db="EMBL/GenBank/DDBJ databases">
        <title>Segnochrobactrum spirostomi gen. nov., sp. nov., isolated from the ciliate Spirostomum cf. yagiui and description of a novel family, Segnochrobactraceae fam. nov. within the order Rhizobiales of the class Alphaproteobacteria.</title>
        <authorList>
            <person name="Akter S."/>
            <person name="Shazib S.U.A."/>
            <person name="Shin M.K."/>
        </authorList>
    </citation>
    <scope>NUCLEOTIDE SEQUENCE [LARGE SCALE GENOMIC DNA]</scope>
    <source>
        <strain evidence="10 11">Sp-1</strain>
    </source>
</reference>
<dbReference type="SMART" id="SM00304">
    <property type="entry name" value="HAMP"/>
    <property type="match status" value="1"/>
</dbReference>
<sequence length="700" mass="73904">MAGMRISIKTTLVALFCVISFIVAVLCVAALASAYRTYEASRQVTRLASIDKSLYEALANFRFERSETRMSLSLASDKNQSNVERMTTRRATVVAAMDALAAGLAVQPGGRFDGAFKKLADQYETIKSIRALSDQDLAKSLDQRTKDLGKRMMDEGGKLLDDLEALTALVEAEIRAYDPTLSQLLLARGMAWSARTFAGVSTLVFNNVLMEQRVATPDEIKSILTNDARAALAWSVTYEIALAPNSPQALRDTAAKAQQDYFGGSFKALRDKVTQELVSGGQSTTSFADWRKAVDPAISTIAATAGAAVEGLTAASITSEAAARQTALIYGFVLLLSLVLAVVGLVVVIGRVARPLSRLTAAMQQVAGGDLNVEIPGTARQDEVGLMAKALMVFKHSLERNAEMERAADEARRAAEIQRRDAMLDLANRFESAVGSIVGGVSDASDDLLKTAQRMTAAARKTSNQSTTVAAAAEEAATNVVVVASSAEELGASVDEIARQVEQSAAMSTEAVREAERTGAVIRELSQAAARIGDFIGLISNIASQTNLLALNATIEAARAGDAGRGFSVVASEVKELASQTAKATDEIESQISAIQATTEQAVKVIEGVSAQIRRMNDVATGISAAVEQQGIATKEIVRSVDQAATGTSSVTTNISDVAKTADETGEAASLVLVASTDLSAQATQLRQEMQTFLATVRAA</sequence>
<keyword evidence="6" id="KW-0812">Transmembrane</keyword>
<feature type="domain" description="HAMP" evidence="9">
    <location>
        <begin position="350"/>
        <end position="403"/>
    </location>
</feature>
<dbReference type="SUPFAM" id="SSF158472">
    <property type="entry name" value="HAMP domain-like"/>
    <property type="match status" value="1"/>
</dbReference>
<dbReference type="PRINTS" id="PR00260">
    <property type="entry name" value="CHEMTRNSDUCR"/>
</dbReference>
<dbReference type="EMBL" id="VWNA01000001">
    <property type="protein sequence ID" value="MQT14172.1"/>
    <property type="molecule type" value="Genomic_DNA"/>
</dbReference>
<dbReference type="InterPro" id="IPR004089">
    <property type="entry name" value="MCPsignal_dom"/>
</dbReference>
<feature type="domain" description="Methyl-accepting transducer" evidence="7">
    <location>
        <begin position="444"/>
        <end position="680"/>
    </location>
</feature>
<keyword evidence="3 5" id="KW-0807">Transducer</keyword>
<dbReference type="GO" id="GO:0007165">
    <property type="term" value="P:signal transduction"/>
    <property type="evidence" value="ECO:0007669"/>
    <property type="project" value="UniProtKB-KW"/>
</dbReference>
<evidence type="ECO:0000259" key="9">
    <source>
        <dbReference type="PROSITE" id="PS50885"/>
    </source>
</evidence>
<feature type="transmembrane region" description="Helical" evidence="6">
    <location>
        <begin position="327"/>
        <end position="349"/>
    </location>
</feature>
<keyword evidence="2" id="KW-0997">Cell inner membrane</keyword>
<protein>
    <submittedName>
        <fullName evidence="10">HAMP domain-containing protein</fullName>
    </submittedName>
</protein>
<dbReference type="PANTHER" id="PTHR32089:SF112">
    <property type="entry name" value="LYSOZYME-LIKE PROTEIN-RELATED"/>
    <property type="match status" value="1"/>
</dbReference>
<dbReference type="PROSITE" id="PS50111">
    <property type="entry name" value="CHEMOTAXIS_TRANSDUC_2"/>
    <property type="match status" value="1"/>
</dbReference>
<evidence type="ECO:0000256" key="2">
    <source>
        <dbReference type="ARBA" id="ARBA00022519"/>
    </source>
</evidence>
<keyword evidence="2" id="KW-1003">Cell membrane</keyword>
<evidence type="ECO:0000256" key="5">
    <source>
        <dbReference type="PROSITE-ProRule" id="PRU00284"/>
    </source>
</evidence>
<evidence type="ECO:0000256" key="6">
    <source>
        <dbReference type="SAM" id="Phobius"/>
    </source>
</evidence>
<comment type="caution">
    <text evidence="10">The sequence shown here is derived from an EMBL/GenBank/DDBJ whole genome shotgun (WGS) entry which is preliminary data.</text>
</comment>
<evidence type="ECO:0000256" key="3">
    <source>
        <dbReference type="ARBA" id="ARBA00023224"/>
    </source>
</evidence>
<keyword evidence="6" id="KW-1133">Transmembrane helix</keyword>
<dbReference type="SMART" id="SM00283">
    <property type="entry name" value="MA"/>
    <property type="match status" value="1"/>
</dbReference>
<dbReference type="GO" id="GO:0005886">
    <property type="term" value="C:plasma membrane"/>
    <property type="evidence" value="ECO:0007669"/>
    <property type="project" value="UniProtKB-SubCell"/>
</dbReference>
<evidence type="ECO:0000259" key="8">
    <source>
        <dbReference type="PROSITE" id="PS50192"/>
    </source>
</evidence>
<dbReference type="GO" id="GO:0006935">
    <property type="term" value="P:chemotaxis"/>
    <property type="evidence" value="ECO:0007669"/>
    <property type="project" value="InterPro"/>
</dbReference>